<accession>A0A9P6C9J5</accession>
<dbReference type="InterPro" id="IPR003607">
    <property type="entry name" value="HD/PDEase_dom"/>
</dbReference>
<dbReference type="AlphaFoldDB" id="A0A9P6C9J5"/>
<dbReference type="GO" id="GO:0006203">
    <property type="term" value="P:dGTP catabolic process"/>
    <property type="evidence" value="ECO:0007669"/>
    <property type="project" value="TreeGrafter"/>
</dbReference>
<sequence length="548" mass="61609">MTLALGLVEGNELDLPDVPSAGIVVARTIKDPIHAMVPITPRLASFIDTKQFQRLRSIKQLGTSYYVWLGASHNRFEHCIGVAYLARLMATHLQKNQPELEITDRDVECVEIAGLCHDLGHGPWSHVWDGLFIPQAKGSKWKHEDGSEMMFEYMIKDNDISLSGKDKSFIKALIAGEPSQCIADEKPFLFDIVANKRNGLDVDKFDYILRDSRGIGDPMSIALPRIIQSARVLDNQICYDIKDANQIYDICSMRFKLHKIVYNHKAAKAIEYMIIDGLLAAEPILKIAERVFQPERYLHLTDNIMPQIEADPNPELAPARAIFERIRNRDLYKMVDYKVVDWPLIDFFKGFMTADRIVDEAKKIHDTGVDAGALTAHDVIVDFSVMHYGMKEKNPLDFVKFYSKRNPNQGYSASRGDYSNLMPTYHAELLVRIFTKAAEYVGIVQAGYRACLTEMPNHAPPEFLPADDFVALTPPATEAPSTPRPTSRVPSFNLGVSGSTGATAFTNNNFTTVAKNFVPTSPSRKTRAKRQRDVSGENEASELKKRKV</sequence>
<dbReference type="CDD" id="cd00077">
    <property type="entry name" value="HDc"/>
    <property type="match status" value="1"/>
</dbReference>
<keyword evidence="4" id="KW-1185">Reference proteome</keyword>
<organism evidence="3 4">
    <name type="scientific">Collybia nuda</name>
    <dbReference type="NCBI Taxonomy" id="64659"/>
    <lineage>
        <taxon>Eukaryota</taxon>
        <taxon>Fungi</taxon>
        <taxon>Dikarya</taxon>
        <taxon>Basidiomycota</taxon>
        <taxon>Agaricomycotina</taxon>
        <taxon>Agaricomycetes</taxon>
        <taxon>Agaricomycetidae</taxon>
        <taxon>Agaricales</taxon>
        <taxon>Tricholomatineae</taxon>
        <taxon>Clitocybaceae</taxon>
        <taxon>Collybia</taxon>
    </lineage>
</organism>
<evidence type="ECO:0000259" key="2">
    <source>
        <dbReference type="SMART" id="SM00471"/>
    </source>
</evidence>
<evidence type="ECO:0000256" key="1">
    <source>
        <dbReference type="SAM" id="MobiDB-lite"/>
    </source>
</evidence>
<dbReference type="SMART" id="SM00471">
    <property type="entry name" value="HDc"/>
    <property type="match status" value="1"/>
</dbReference>
<dbReference type="Proteomes" id="UP000807353">
    <property type="component" value="Unassembled WGS sequence"/>
</dbReference>
<gene>
    <name evidence="3" type="ORF">BDZ94DRAFT_233579</name>
</gene>
<dbReference type="GO" id="GO:0008832">
    <property type="term" value="F:dGTPase activity"/>
    <property type="evidence" value="ECO:0007669"/>
    <property type="project" value="TreeGrafter"/>
</dbReference>
<dbReference type="OrthoDB" id="9991235at2759"/>
<dbReference type="PANTHER" id="PTHR11373:SF4">
    <property type="entry name" value="DEOXYNUCLEOSIDE TRIPHOSPHATE TRIPHOSPHOHYDROLASE SAMHD1"/>
    <property type="match status" value="1"/>
</dbReference>
<name>A0A9P6C9J5_9AGAR</name>
<dbReference type="PANTHER" id="PTHR11373">
    <property type="entry name" value="DEOXYNUCLEOSIDE TRIPHOSPHATE TRIPHOSPHOHYDROLASE"/>
    <property type="match status" value="1"/>
</dbReference>
<reference evidence="3" key="1">
    <citation type="submission" date="2020-11" db="EMBL/GenBank/DDBJ databases">
        <authorList>
            <consortium name="DOE Joint Genome Institute"/>
            <person name="Ahrendt S."/>
            <person name="Riley R."/>
            <person name="Andreopoulos W."/>
            <person name="Labutti K."/>
            <person name="Pangilinan J."/>
            <person name="Ruiz-Duenas F.J."/>
            <person name="Barrasa J.M."/>
            <person name="Sanchez-Garcia M."/>
            <person name="Camarero S."/>
            <person name="Miyauchi S."/>
            <person name="Serrano A."/>
            <person name="Linde D."/>
            <person name="Babiker R."/>
            <person name="Drula E."/>
            <person name="Ayuso-Fernandez I."/>
            <person name="Pacheco R."/>
            <person name="Padilla G."/>
            <person name="Ferreira P."/>
            <person name="Barriuso J."/>
            <person name="Kellner H."/>
            <person name="Castanera R."/>
            <person name="Alfaro M."/>
            <person name="Ramirez L."/>
            <person name="Pisabarro A.G."/>
            <person name="Kuo A."/>
            <person name="Tritt A."/>
            <person name="Lipzen A."/>
            <person name="He G."/>
            <person name="Yan M."/>
            <person name="Ng V."/>
            <person name="Cullen D."/>
            <person name="Martin F."/>
            <person name="Rosso M.-N."/>
            <person name="Henrissat B."/>
            <person name="Hibbett D."/>
            <person name="Martinez A.T."/>
            <person name="Grigoriev I.V."/>
        </authorList>
    </citation>
    <scope>NUCLEOTIDE SEQUENCE</scope>
    <source>
        <strain evidence="3">CBS 247.69</strain>
    </source>
</reference>
<protein>
    <recommendedName>
        <fullName evidence="2">HD/PDEase domain-containing protein</fullName>
    </recommendedName>
</protein>
<dbReference type="SUPFAM" id="SSF109604">
    <property type="entry name" value="HD-domain/PDEase-like"/>
    <property type="match status" value="1"/>
</dbReference>
<evidence type="ECO:0000313" key="4">
    <source>
        <dbReference type="Proteomes" id="UP000807353"/>
    </source>
</evidence>
<dbReference type="EMBL" id="MU150373">
    <property type="protein sequence ID" value="KAF9457401.1"/>
    <property type="molecule type" value="Genomic_DNA"/>
</dbReference>
<feature type="region of interest" description="Disordered" evidence="1">
    <location>
        <begin position="515"/>
        <end position="548"/>
    </location>
</feature>
<feature type="domain" description="HD/PDEase" evidence="2">
    <location>
        <begin position="71"/>
        <end position="217"/>
    </location>
</feature>
<dbReference type="Gene3D" id="3.30.70.2760">
    <property type="match status" value="1"/>
</dbReference>
<dbReference type="Gene3D" id="1.10.3210.10">
    <property type="entry name" value="Hypothetical protein af1432"/>
    <property type="match status" value="1"/>
</dbReference>
<dbReference type="InterPro" id="IPR006674">
    <property type="entry name" value="HD_domain"/>
</dbReference>
<proteinExistence type="predicted"/>
<dbReference type="InterPro" id="IPR050135">
    <property type="entry name" value="dGTPase-like"/>
</dbReference>
<dbReference type="GO" id="GO:0005634">
    <property type="term" value="C:nucleus"/>
    <property type="evidence" value="ECO:0007669"/>
    <property type="project" value="TreeGrafter"/>
</dbReference>
<comment type="caution">
    <text evidence="3">The sequence shown here is derived from an EMBL/GenBank/DDBJ whole genome shotgun (WGS) entry which is preliminary data.</text>
</comment>
<evidence type="ECO:0000313" key="3">
    <source>
        <dbReference type="EMBL" id="KAF9457401.1"/>
    </source>
</evidence>
<dbReference type="Pfam" id="PF01966">
    <property type="entry name" value="HD"/>
    <property type="match status" value="1"/>
</dbReference>